<dbReference type="RefSeq" id="WP_044012520.1">
    <property type="nucleotide sequence ID" value="NZ_CCVW01000004.1"/>
</dbReference>
<evidence type="ECO:0000313" key="1">
    <source>
        <dbReference type="EMBL" id="CDZ79304.1"/>
    </source>
</evidence>
<dbReference type="OrthoDB" id="6191410at2"/>
<dbReference type="EMBL" id="CCSB01000004">
    <property type="protein sequence ID" value="CDZ79304.1"/>
    <property type="molecule type" value="Genomic_DNA"/>
</dbReference>
<gene>
    <name evidence="1" type="ORF">BN59_03622</name>
</gene>
<accession>A0A078L5D9</accession>
<name>A0A078L5D9_9GAMM</name>
<reference evidence="1 2" key="1">
    <citation type="submission" date="2014-06" db="EMBL/GenBank/DDBJ databases">
        <authorList>
            <person name="Urmite Genomes Urmite Genomes"/>
        </authorList>
    </citation>
    <scope>NUCLEOTIDE SEQUENCE [LARGE SCALE GENOMIC DNA]</scope>
</reference>
<keyword evidence="2" id="KW-1185">Reference proteome</keyword>
<proteinExistence type="predicted"/>
<organism evidence="1 2">
    <name type="scientific">Legionella massiliensis</name>
    <dbReference type="NCBI Taxonomy" id="1034943"/>
    <lineage>
        <taxon>Bacteria</taxon>
        <taxon>Pseudomonadati</taxon>
        <taxon>Pseudomonadota</taxon>
        <taxon>Gammaproteobacteria</taxon>
        <taxon>Legionellales</taxon>
        <taxon>Legionellaceae</taxon>
        <taxon>Legionella</taxon>
    </lineage>
</organism>
<dbReference type="AlphaFoldDB" id="A0A078L5D9"/>
<protein>
    <submittedName>
        <fullName evidence="1">Uncharacterized protein</fullName>
    </submittedName>
</protein>
<sequence length="59" mass="6890">MARERYIKDHQADFDSMIEAAELMAQDWIKQGFNPWETWGLADVRMAKDQQLTSSNSLN</sequence>
<evidence type="ECO:0000313" key="2">
    <source>
        <dbReference type="Proteomes" id="UP000044071"/>
    </source>
</evidence>
<dbReference type="Proteomes" id="UP000044071">
    <property type="component" value="Unassembled WGS sequence"/>
</dbReference>
<dbReference type="eggNOG" id="ENOG503005D">
    <property type="taxonomic scope" value="Bacteria"/>
</dbReference>